<accession>A0ACB8X0A9</accession>
<organism evidence="1 2">
    <name type="scientific">Scortum barcoo</name>
    <name type="common">barcoo grunter</name>
    <dbReference type="NCBI Taxonomy" id="214431"/>
    <lineage>
        <taxon>Eukaryota</taxon>
        <taxon>Metazoa</taxon>
        <taxon>Chordata</taxon>
        <taxon>Craniata</taxon>
        <taxon>Vertebrata</taxon>
        <taxon>Euteleostomi</taxon>
        <taxon>Actinopterygii</taxon>
        <taxon>Neopterygii</taxon>
        <taxon>Teleostei</taxon>
        <taxon>Neoteleostei</taxon>
        <taxon>Acanthomorphata</taxon>
        <taxon>Eupercaria</taxon>
        <taxon>Centrarchiformes</taxon>
        <taxon>Terapontoidei</taxon>
        <taxon>Terapontidae</taxon>
        <taxon>Scortum</taxon>
    </lineage>
</organism>
<name>A0ACB8X0A9_9TELE</name>
<reference evidence="1" key="1">
    <citation type="submission" date="2022-04" db="EMBL/GenBank/DDBJ databases">
        <title>Jade perch genome.</title>
        <authorList>
            <person name="Chao B."/>
        </authorList>
    </citation>
    <scope>NUCLEOTIDE SEQUENCE</scope>
    <source>
        <strain evidence="1">CB-2022</strain>
    </source>
</reference>
<dbReference type="Proteomes" id="UP000831701">
    <property type="component" value="Chromosome 4"/>
</dbReference>
<protein>
    <submittedName>
        <fullName evidence="1">Uncharacterized protein</fullName>
    </submittedName>
</protein>
<evidence type="ECO:0000313" key="2">
    <source>
        <dbReference type="Proteomes" id="UP000831701"/>
    </source>
</evidence>
<dbReference type="EMBL" id="CM041534">
    <property type="protein sequence ID" value="KAI3373300.1"/>
    <property type="molecule type" value="Genomic_DNA"/>
</dbReference>
<evidence type="ECO:0000313" key="1">
    <source>
        <dbReference type="EMBL" id="KAI3373300.1"/>
    </source>
</evidence>
<sequence length="530" mass="59543">MHGGIGSSRPPATTATQTTLHRPSWTFLRVVSLLEGGPNWPTSPFRAEPGRVPWAKTRPPGARLRAPTPGPGSRVGPQCLARHLGPVCHGRPYQGHNAPDNIAPRIIRAHKPLHQILLFIFVFLSSCFNKYFAEHDKATALQMLHDSLQPKHNEINKPEWEQKNIDKAIGYSFAIVGINITDLAYSLLVSGALKTHLYNVAPEMPSLLHFQQTFCYLMQEFHRFWIEEDPSDIMEFNRVRSKFHRGILRQLKNPDMALCPHFSASDLHLAEGFFGLMFCHAVRVAQQKCNLCSSSGKRPPILAETKQTFMFLMRASSKRYVLCQMPADWTSLPVHAGFESSSSSDSIAVYTRSKHKLIYDGYICPAAPKNMPLSALQPPPKPPREETFGQKYARLREKIIAEEATAEALAQIISEDKRKAAADCAASSETGQTVVKVEPCIEPERQETADESKRQIKAEPEVTSKSETKPVFLNLSLQRMETNTDYPLPLEILDRREPLLPVSPAGVLEDFQYCFESLENTVDLDCLYLD</sequence>
<proteinExistence type="predicted"/>
<comment type="caution">
    <text evidence="1">The sequence shown here is derived from an EMBL/GenBank/DDBJ whole genome shotgun (WGS) entry which is preliminary data.</text>
</comment>
<keyword evidence="2" id="KW-1185">Reference proteome</keyword>
<gene>
    <name evidence="1" type="ORF">L3Q82_006599</name>
</gene>